<dbReference type="SMART" id="SM00204">
    <property type="entry name" value="TGFB"/>
    <property type="match status" value="1"/>
</dbReference>
<evidence type="ECO:0000259" key="8">
    <source>
        <dbReference type="PROSITE" id="PS51362"/>
    </source>
</evidence>
<dbReference type="PROSITE" id="PS00250">
    <property type="entry name" value="TGF_BETA_1"/>
    <property type="match status" value="1"/>
</dbReference>
<dbReference type="AlphaFoldDB" id="A0A9X6NGJ8"/>
<evidence type="ECO:0000256" key="7">
    <source>
        <dbReference type="SAM" id="SignalP"/>
    </source>
</evidence>
<dbReference type="InterPro" id="IPR029034">
    <property type="entry name" value="Cystine-knot_cytokine"/>
</dbReference>
<evidence type="ECO:0000313" key="10">
    <source>
        <dbReference type="Proteomes" id="UP000192578"/>
    </source>
</evidence>
<name>A0A9X6NGJ8_HYPEX</name>
<dbReference type="Pfam" id="PF00019">
    <property type="entry name" value="TGF_beta"/>
    <property type="match status" value="1"/>
</dbReference>
<dbReference type="InterPro" id="IPR017948">
    <property type="entry name" value="TGFb_CS"/>
</dbReference>
<dbReference type="Gene3D" id="2.10.90.10">
    <property type="entry name" value="Cystine-knot cytokines"/>
    <property type="match status" value="1"/>
</dbReference>
<accession>A0A9X6NGJ8</accession>
<dbReference type="InterPro" id="IPR001839">
    <property type="entry name" value="TGF-b_C"/>
</dbReference>
<keyword evidence="7" id="KW-0732">Signal</keyword>
<proteinExistence type="inferred from homology"/>
<dbReference type="PANTHER" id="PTHR11848:SF262">
    <property type="entry name" value="LD29161P"/>
    <property type="match status" value="1"/>
</dbReference>
<feature type="domain" description="TGF-beta family profile" evidence="8">
    <location>
        <begin position="253"/>
        <end position="373"/>
    </location>
</feature>
<dbReference type="Proteomes" id="UP000192578">
    <property type="component" value="Unassembled WGS sequence"/>
</dbReference>
<evidence type="ECO:0000256" key="5">
    <source>
        <dbReference type="ARBA" id="ARBA00023157"/>
    </source>
</evidence>
<dbReference type="OrthoDB" id="6516235at2759"/>
<dbReference type="GO" id="GO:0005615">
    <property type="term" value="C:extracellular space"/>
    <property type="evidence" value="ECO:0007669"/>
    <property type="project" value="TreeGrafter"/>
</dbReference>
<evidence type="ECO:0000256" key="1">
    <source>
        <dbReference type="ARBA" id="ARBA00004613"/>
    </source>
</evidence>
<dbReference type="InterPro" id="IPR015615">
    <property type="entry name" value="TGF-beta-rel"/>
</dbReference>
<comment type="similarity">
    <text evidence="2 6">Belongs to the TGF-beta family.</text>
</comment>
<dbReference type="SUPFAM" id="SSF57501">
    <property type="entry name" value="Cystine-knot cytokines"/>
    <property type="match status" value="1"/>
</dbReference>
<sequence>MDATRCLLQLFCLVNAAFSLLLPSVETCSNCNSNKNGNSNAAATASEVKAMQALRIEMVKQKILEKLRMTSVPVIQKSKRPVPPRILRDMMMYGDQHDGDLKEYGLDEFYAKESQMVIFAEIGGGRCVSKSPQHIACLSFNMPALVFKKHVSEATLHLNIKRGHPQRALNIRDKFDEKEPIQPVDLNDVKDGWHPVDLTLNVRKWVRRDSQVSFSIQVSCETCQPSELQKMIGLDGDHAPFMVINIETKSNHRNRRGSDCSPGMAGCCREILFLNFTDIGWDNWIIEPKGYNANYCKGTCQGFLSNTMFHHSSILSSFQESLIKSNKAITEAGIAPCCAPTRMNALNLLFYDGDGSVHRSLLPNMSVDSCGCS</sequence>
<comment type="subcellular location">
    <subcellularLocation>
        <location evidence="1">Secreted</location>
    </subcellularLocation>
</comment>
<feature type="chain" id="PRO_5040949392" evidence="7">
    <location>
        <begin position="28"/>
        <end position="373"/>
    </location>
</feature>
<dbReference type="Gene3D" id="2.60.120.970">
    <property type="match status" value="1"/>
</dbReference>
<protein>
    <submittedName>
        <fullName evidence="9">Inhibin beta A chain</fullName>
    </submittedName>
</protein>
<evidence type="ECO:0000256" key="6">
    <source>
        <dbReference type="RuleBase" id="RU000354"/>
    </source>
</evidence>
<dbReference type="InterPro" id="IPR001111">
    <property type="entry name" value="TGF-b_propeptide"/>
</dbReference>
<keyword evidence="10" id="KW-1185">Reference proteome</keyword>
<keyword evidence="4 6" id="KW-0339">Growth factor</keyword>
<dbReference type="Pfam" id="PF00688">
    <property type="entry name" value="TGFb_propeptide"/>
    <property type="match status" value="1"/>
</dbReference>
<evidence type="ECO:0000313" key="9">
    <source>
        <dbReference type="EMBL" id="OWA50261.1"/>
    </source>
</evidence>
<evidence type="ECO:0000256" key="2">
    <source>
        <dbReference type="ARBA" id="ARBA00006656"/>
    </source>
</evidence>
<dbReference type="EMBL" id="MTYJ01000186">
    <property type="protein sequence ID" value="OWA50261.1"/>
    <property type="molecule type" value="Genomic_DNA"/>
</dbReference>
<evidence type="ECO:0000256" key="4">
    <source>
        <dbReference type="ARBA" id="ARBA00023030"/>
    </source>
</evidence>
<evidence type="ECO:0000256" key="3">
    <source>
        <dbReference type="ARBA" id="ARBA00022525"/>
    </source>
</evidence>
<feature type="signal peptide" evidence="7">
    <location>
        <begin position="1"/>
        <end position="27"/>
    </location>
</feature>
<dbReference type="PROSITE" id="PS51362">
    <property type="entry name" value="TGF_BETA_2"/>
    <property type="match status" value="1"/>
</dbReference>
<keyword evidence="5" id="KW-1015">Disulfide bond</keyword>
<keyword evidence="3" id="KW-0964">Secreted</keyword>
<reference evidence="10" key="1">
    <citation type="submission" date="2017-01" db="EMBL/GenBank/DDBJ databases">
        <title>Comparative genomics of anhydrobiosis in the tardigrade Hypsibius dujardini.</title>
        <authorList>
            <person name="Yoshida Y."/>
            <person name="Koutsovoulos G."/>
            <person name="Laetsch D."/>
            <person name="Stevens L."/>
            <person name="Kumar S."/>
            <person name="Horikawa D."/>
            <person name="Ishino K."/>
            <person name="Komine S."/>
            <person name="Tomita M."/>
            <person name="Blaxter M."/>
            <person name="Arakawa K."/>
        </authorList>
    </citation>
    <scope>NUCLEOTIDE SEQUENCE [LARGE SCALE GENOMIC DNA]</scope>
    <source>
        <strain evidence="10">Z151</strain>
    </source>
</reference>
<dbReference type="GO" id="GO:0005125">
    <property type="term" value="F:cytokine activity"/>
    <property type="evidence" value="ECO:0007669"/>
    <property type="project" value="TreeGrafter"/>
</dbReference>
<gene>
    <name evidence="9" type="ORF">BV898_14783</name>
</gene>
<dbReference type="CDD" id="cd13752">
    <property type="entry name" value="TGF_beta_INHB"/>
    <property type="match status" value="1"/>
</dbReference>
<dbReference type="PANTHER" id="PTHR11848">
    <property type="entry name" value="TGF-BETA FAMILY"/>
    <property type="match status" value="1"/>
</dbReference>
<comment type="caution">
    <text evidence="9">The sequence shown here is derived from an EMBL/GenBank/DDBJ whole genome shotgun (WGS) entry which is preliminary data.</text>
</comment>
<organism evidence="9 10">
    <name type="scientific">Hypsibius exemplaris</name>
    <name type="common">Freshwater tardigrade</name>
    <dbReference type="NCBI Taxonomy" id="2072580"/>
    <lineage>
        <taxon>Eukaryota</taxon>
        <taxon>Metazoa</taxon>
        <taxon>Ecdysozoa</taxon>
        <taxon>Tardigrada</taxon>
        <taxon>Eutardigrada</taxon>
        <taxon>Parachela</taxon>
        <taxon>Hypsibioidea</taxon>
        <taxon>Hypsibiidae</taxon>
        <taxon>Hypsibius</taxon>
    </lineage>
</organism>
<dbReference type="GO" id="GO:0008083">
    <property type="term" value="F:growth factor activity"/>
    <property type="evidence" value="ECO:0007669"/>
    <property type="project" value="UniProtKB-KW"/>
</dbReference>